<dbReference type="EC" id="2.3.1.30" evidence="6"/>
<dbReference type="RefSeq" id="WP_156611422.1">
    <property type="nucleotide sequence ID" value="NZ_WPCU01000010.1"/>
</dbReference>
<accession>A0A6A9UZ53</accession>
<dbReference type="AlphaFoldDB" id="A0A6A9UZ53"/>
<dbReference type="Pfam" id="PF00132">
    <property type="entry name" value="Hexapep"/>
    <property type="match status" value="1"/>
</dbReference>
<comment type="catalytic activity">
    <reaction evidence="6">
        <text>L-serine + acetyl-CoA = O-acetyl-L-serine + CoA</text>
        <dbReference type="Rhea" id="RHEA:24560"/>
        <dbReference type="ChEBI" id="CHEBI:33384"/>
        <dbReference type="ChEBI" id="CHEBI:57287"/>
        <dbReference type="ChEBI" id="CHEBI:57288"/>
        <dbReference type="ChEBI" id="CHEBI:58340"/>
        <dbReference type="EC" id="2.3.1.30"/>
    </reaction>
</comment>
<dbReference type="PROSITE" id="PS00101">
    <property type="entry name" value="HEXAPEP_TRANSFERASES"/>
    <property type="match status" value="1"/>
</dbReference>
<evidence type="ECO:0000313" key="8">
    <source>
        <dbReference type="Proteomes" id="UP000435304"/>
    </source>
</evidence>
<evidence type="ECO:0000256" key="5">
    <source>
        <dbReference type="ARBA" id="ARBA00023315"/>
    </source>
</evidence>
<comment type="similarity">
    <text evidence="1 6">Belongs to the transferase hexapeptide repeat family.</text>
</comment>
<evidence type="ECO:0000256" key="4">
    <source>
        <dbReference type="ARBA" id="ARBA00022737"/>
    </source>
</evidence>
<reference evidence="7 8" key="1">
    <citation type="submission" date="2019-12" db="EMBL/GenBank/DDBJ databases">
        <title>Auraticoccus cholistani sp. nov., an actinomycete isolated from soil of Cholistan desert.</title>
        <authorList>
            <person name="Cheema M.T."/>
        </authorList>
    </citation>
    <scope>NUCLEOTIDE SEQUENCE [LARGE SCALE GENOMIC DNA]</scope>
    <source>
        <strain evidence="7 8">F435</strain>
    </source>
</reference>
<dbReference type="PANTHER" id="PTHR42811">
    <property type="entry name" value="SERINE ACETYLTRANSFERASE"/>
    <property type="match status" value="1"/>
</dbReference>
<dbReference type="PIRSF" id="PIRSF000441">
    <property type="entry name" value="CysE"/>
    <property type="match status" value="1"/>
</dbReference>
<keyword evidence="5 6" id="KW-0012">Acyltransferase</keyword>
<evidence type="ECO:0000256" key="6">
    <source>
        <dbReference type="PIRNR" id="PIRNR000441"/>
    </source>
</evidence>
<keyword evidence="3 6" id="KW-0808">Transferase</keyword>
<dbReference type="InterPro" id="IPR005881">
    <property type="entry name" value="Ser_O-AcTrfase"/>
</dbReference>
<dbReference type="InterPro" id="IPR018357">
    <property type="entry name" value="Hexapep_transf_CS"/>
</dbReference>
<proteinExistence type="inferred from homology"/>
<dbReference type="InterPro" id="IPR045304">
    <property type="entry name" value="LbH_SAT"/>
</dbReference>
<dbReference type="EMBL" id="WPCU01000010">
    <property type="protein sequence ID" value="MVA77265.1"/>
    <property type="molecule type" value="Genomic_DNA"/>
</dbReference>
<dbReference type="InterPro" id="IPR011004">
    <property type="entry name" value="Trimer_LpxA-like_sf"/>
</dbReference>
<gene>
    <name evidence="7" type="ORF">GC722_14715</name>
</gene>
<dbReference type="Proteomes" id="UP000435304">
    <property type="component" value="Unassembled WGS sequence"/>
</dbReference>
<evidence type="ECO:0000313" key="7">
    <source>
        <dbReference type="EMBL" id="MVA77265.1"/>
    </source>
</evidence>
<dbReference type="CDD" id="cd03354">
    <property type="entry name" value="LbH_SAT"/>
    <property type="match status" value="1"/>
</dbReference>
<evidence type="ECO:0000256" key="3">
    <source>
        <dbReference type="ARBA" id="ARBA00022679"/>
    </source>
</evidence>
<dbReference type="GO" id="GO:0006535">
    <property type="term" value="P:cysteine biosynthetic process from serine"/>
    <property type="evidence" value="ECO:0007669"/>
    <property type="project" value="InterPro"/>
</dbReference>
<evidence type="ECO:0000256" key="1">
    <source>
        <dbReference type="ARBA" id="ARBA00007274"/>
    </source>
</evidence>
<evidence type="ECO:0000256" key="2">
    <source>
        <dbReference type="ARBA" id="ARBA00018522"/>
    </source>
</evidence>
<dbReference type="Gene3D" id="2.160.10.10">
    <property type="entry name" value="Hexapeptide repeat proteins"/>
    <property type="match status" value="1"/>
</dbReference>
<dbReference type="GO" id="GO:0005737">
    <property type="term" value="C:cytoplasm"/>
    <property type="evidence" value="ECO:0007669"/>
    <property type="project" value="InterPro"/>
</dbReference>
<protein>
    <recommendedName>
        <fullName evidence="2 6">Serine acetyltransferase</fullName>
        <ecNumber evidence="6">2.3.1.30</ecNumber>
    </recommendedName>
</protein>
<dbReference type="GO" id="GO:0009001">
    <property type="term" value="F:serine O-acetyltransferase activity"/>
    <property type="evidence" value="ECO:0007669"/>
    <property type="project" value="UniProtKB-EC"/>
</dbReference>
<keyword evidence="4" id="KW-0677">Repeat</keyword>
<comment type="caution">
    <text evidence="7">The sequence shown here is derived from an EMBL/GenBank/DDBJ whole genome shotgun (WGS) entry which is preliminary data.</text>
</comment>
<organism evidence="7 8">
    <name type="scientific">Auraticoccus cholistanensis</name>
    <dbReference type="NCBI Taxonomy" id="2656650"/>
    <lineage>
        <taxon>Bacteria</taxon>
        <taxon>Bacillati</taxon>
        <taxon>Actinomycetota</taxon>
        <taxon>Actinomycetes</taxon>
        <taxon>Propionibacteriales</taxon>
        <taxon>Propionibacteriaceae</taxon>
        <taxon>Auraticoccus</taxon>
    </lineage>
</organism>
<dbReference type="SUPFAM" id="SSF51161">
    <property type="entry name" value="Trimeric LpxA-like enzymes"/>
    <property type="match status" value="1"/>
</dbReference>
<name>A0A6A9UZ53_9ACTN</name>
<keyword evidence="8" id="KW-1185">Reference proteome</keyword>
<sequence length="193" mass="20411">MTGTSQPWHQLVREDLVAMFEGHEVTAARLAARLAVHPRYRAAVYWRVAQAALRHRPTRALALLLTARVLSATGAELQPGARIGGGVVLKHTTGLVVGGEVQAGERLVLHQNVTLGDRRPYGGQPRIGDDVTVGAGACVLGPVSIGNRVQVAANSVVLTDVDDDCVVAGAPARVVKRRGEPVSSNAEPYRGRP</sequence>
<dbReference type="InterPro" id="IPR001451">
    <property type="entry name" value="Hexapep"/>
</dbReference>